<keyword evidence="2" id="KW-1133">Transmembrane helix</keyword>
<evidence type="ECO:0000256" key="1">
    <source>
        <dbReference type="SAM" id="MobiDB-lite"/>
    </source>
</evidence>
<feature type="transmembrane region" description="Helical" evidence="2">
    <location>
        <begin position="21"/>
        <end position="39"/>
    </location>
</feature>
<protein>
    <submittedName>
        <fullName evidence="3">Stage III sporulation protein AG</fullName>
    </submittedName>
</protein>
<evidence type="ECO:0000313" key="4">
    <source>
        <dbReference type="Proteomes" id="UP000095488"/>
    </source>
</evidence>
<dbReference type="Proteomes" id="UP000095488">
    <property type="component" value="Unassembled WGS sequence"/>
</dbReference>
<proteinExistence type="predicted"/>
<dbReference type="NCBIfam" id="TIGR02830">
    <property type="entry name" value="spore_III_AG"/>
    <property type="match status" value="1"/>
</dbReference>
<keyword evidence="2" id="KW-0472">Membrane</keyword>
<dbReference type="InterPro" id="IPR014195">
    <property type="entry name" value="Spore_III_AG"/>
</dbReference>
<accession>A0ABP2AMD1</accession>
<sequence>MNIGDLKDKLQKSLRQKNVKNLILILLVTIMCYLSLSYFTNVNNISNSEDLNKSNVSTYSLEGVESISAYEEKQQQDLKNLLEKMDGVGSVEVKINYESSEVKVPAIDSNTQKNTTEEADTDGGVRNNTEVSSDDSIVMTNGNEPLVLQTNKPNITGIIIVAEGGTDSKIKYNIQKAVSSLYDIGMDKVNVLSMKENSSN</sequence>
<organism evidence="3 4">
    <name type="scientific">Sarcina ventriculi</name>
    <name type="common">Clostridium ventriculi</name>
    <dbReference type="NCBI Taxonomy" id="1267"/>
    <lineage>
        <taxon>Bacteria</taxon>
        <taxon>Bacillati</taxon>
        <taxon>Bacillota</taxon>
        <taxon>Clostridia</taxon>
        <taxon>Eubacteriales</taxon>
        <taxon>Clostridiaceae</taxon>
        <taxon>Sarcina</taxon>
    </lineage>
</organism>
<dbReference type="EMBL" id="CYZR01000001">
    <property type="protein sequence ID" value="CUN51159.1"/>
    <property type="molecule type" value="Genomic_DNA"/>
</dbReference>
<dbReference type="RefSeq" id="WP_070101124.1">
    <property type="nucleotide sequence ID" value="NZ_CABIXL010000001.1"/>
</dbReference>
<keyword evidence="4" id="KW-1185">Reference proteome</keyword>
<gene>
    <name evidence="3" type="ORF">ERS852473_00382</name>
</gene>
<evidence type="ECO:0000313" key="3">
    <source>
        <dbReference type="EMBL" id="CUN51159.1"/>
    </source>
</evidence>
<comment type="caution">
    <text evidence="3">The sequence shown here is derived from an EMBL/GenBank/DDBJ whole genome shotgun (WGS) entry which is preliminary data.</text>
</comment>
<keyword evidence="2" id="KW-0812">Transmembrane</keyword>
<name>A0ABP2AMD1_SARVE</name>
<reference evidence="3 4" key="1">
    <citation type="submission" date="2015-09" db="EMBL/GenBank/DDBJ databases">
        <authorList>
            <consortium name="Pathogen Informatics"/>
            <person name="Wu L."/>
            <person name="Ma J."/>
        </authorList>
    </citation>
    <scope>NUCLEOTIDE SEQUENCE [LARGE SCALE GENOMIC DNA]</scope>
    <source>
        <strain evidence="3 4">2789STDY5834858</strain>
    </source>
</reference>
<evidence type="ECO:0000256" key="2">
    <source>
        <dbReference type="SAM" id="Phobius"/>
    </source>
</evidence>
<feature type="region of interest" description="Disordered" evidence="1">
    <location>
        <begin position="106"/>
        <end position="131"/>
    </location>
</feature>